<feature type="transmembrane region" description="Helical" evidence="7">
    <location>
        <begin position="377"/>
        <end position="396"/>
    </location>
</feature>
<sequence length="415" mass="43520">MSDSGVLAVLKATPNPVRYLFAGMIINQLGAFVQTFLVLYLTFRGVPVAVAGICVAAYSVGSIFGSMAGGELAHRFGSRATIAAAMTCSGPLVATIPFVSGQGTPWALFGVVALAGLVTQAYRPAAALLLADLMPEQHRVMGFSMMRIALNIGAAVAPMLAALLILLDWDLLFWADGATALVWALLAFVLLPKGTTARREAEPAVPATSGRAVYAVLLRDRRFLCYLLAAMFGMIVYAGSMAALPLEIVADGYPTGLYSAVLMISSIVLITCELKITTYIVRIPKRLAGFSGNVVTGLGFALYGLMAVHPVFVVVGALLVVAGLMIHGPSTSSHPATFPAHLRSRYIGTRESVIGFAAATGPIVGLSIRGWLGGPVFWAFCALLSVAAGSLHLYGLKQVAVPNPRPEPEVVGERS</sequence>
<dbReference type="AlphaFoldDB" id="A0A3E0HIJ0"/>
<name>A0A3E0HIJ0_9PSEU</name>
<feature type="transmembrane region" description="Helical" evidence="7">
    <location>
        <begin position="143"/>
        <end position="165"/>
    </location>
</feature>
<feature type="transmembrane region" description="Helical" evidence="7">
    <location>
        <begin position="256"/>
        <end position="274"/>
    </location>
</feature>
<feature type="transmembrane region" description="Helical" evidence="7">
    <location>
        <begin position="311"/>
        <end position="331"/>
    </location>
</feature>
<dbReference type="RefSeq" id="WP_246015382.1">
    <property type="nucleotide sequence ID" value="NZ_CP144375.1"/>
</dbReference>
<dbReference type="PANTHER" id="PTHR23517">
    <property type="entry name" value="RESISTANCE PROTEIN MDTM, PUTATIVE-RELATED-RELATED"/>
    <property type="match status" value="1"/>
</dbReference>
<proteinExistence type="predicted"/>
<dbReference type="GO" id="GO:0005886">
    <property type="term" value="C:plasma membrane"/>
    <property type="evidence" value="ECO:0007669"/>
    <property type="project" value="UniProtKB-SubCell"/>
</dbReference>
<dbReference type="InterPro" id="IPR050171">
    <property type="entry name" value="MFS_Transporters"/>
</dbReference>
<evidence type="ECO:0000256" key="4">
    <source>
        <dbReference type="ARBA" id="ARBA00022692"/>
    </source>
</evidence>
<keyword evidence="3" id="KW-1003">Cell membrane</keyword>
<feature type="transmembrane region" description="Helical" evidence="7">
    <location>
        <begin position="20"/>
        <end position="43"/>
    </location>
</feature>
<dbReference type="Gene3D" id="1.20.1250.20">
    <property type="entry name" value="MFS general substrate transporter like domains"/>
    <property type="match status" value="1"/>
</dbReference>
<dbReference type="PANTHER" id="PTHR23517:SF3">
    <property type="entry name" value="INTEGRAL MEMBRANE TRANSPORT PROTEIN"/>
    <property type="match status" value="1"/>
</dbReference>
<keyword evidence="4 7" id="KW-0812">Transmembrane</keyword>
<dbReference type="PROSITE" id="PS50850">
    <property type="entry name" value="MFS"/>
    <property type="match status" value="1"/>
</dbReference>
<organism evidence="9 10">
    <name type="scientific">Kutzneria buriramensis</name>
    <dbReference type="NCBI Taxonomy" id="1045776"/>
    <lineage>
        <taxon>Bacteria</taxon>
        <taxon>Bacillati</taxon>
        <taxon>Actinomycetota</taxon>
        <taxon>Actinomycetes</taxon>
        <taxon>Pseudonocardiales</taxon>
        <taxon>Pseudonocardiaceae</taxon>
        <taxon>Kutzneria</taxon>
    </lineage>
</organism>
<feature type="transmembrane region" description="Helical" evidence="7">
    <location>
        <begin position="352"/>
        <end position="371"/>
    </location>
</feature>
<feature type="domain" description="Major facilitator superfamily (MFS) profile" evidence="8">
    <location>
        <begin position="1"/>
        <end position="399"/>
    </location>
</feature>
<reference evidence="9 10" key="1">
    <citation type="submission" date="2018-08" db="EMBL/GenBank/DDBJ databases">
        <title>Genomic Encyclopedia of Archaeal and Bacterial Type Strains, Phase II (KMG-II): from individual species to whole genera.</title>
        <authorList>
            <person name="Goeker M."/>
        </authorList>
    </citation>
    <scope>NUCLEOTIDE SEQUENCE [LARGE SCALE GENOMIC DNA]</scope>
    <source>
        <strain evidence="9 10">DSM 45791</strain>
    </source>
</reference>
<dbReference type="Pfam" id="PF07690">
    <property type="entry name" value="MFS_1"/>
    <property type="match status" value="1"/>
</dbReference>
<dbReference type="InterPro" id="IPR036259">
    <property type="entry name" value="MFS_trans_sf"/>
</dbReference>
<feature type="transmembrane region" description="Helical" evidence="7">
    <location>
        <begin position="106"/>
        <end position="131"/>
    </location>
</feature>
<keyword evidence="2" id="KW-0813">Transport</keyword>
<dbReference type="SUPFAM" id="SSF103473">
    <property type="entry name" value="MFS general substrate transporter"/>
    <property type="match status" value="1"/>
</dbReference>
<dbReference type="GO" id="GO:0022857">
    <property type="term" value="F:transmembrane transporter activity"/>
    <property type="evidence" value="ECO:0007669"/>
    <property type="project" value="InterPro"/>
</dbReference>
<evidence type="ECO:0000256" key="1">
    <source>
        <dbReference type="ARBA" id="ARBA00004651"/>
    </source>
</evidence>
<feature type="transmembrane region" description="Helical" evidence="7">
    <location>
        <begin position="171"/>
        <end position="191"/>
    </location>
</feature>
<evidence type="ECO:0000256" key="6">
    <source>
        <dbReference type="ARBA" id="ARBA00023136"/>
    </source>
</evidence>
<feature type="transmembrane region" description="Helical" evidence="7">
    <location>
        <begin position="286"/>
        <end position="305"/>
    </location>
</feature>
<dbReference type="InterPro" id="IPR011701">
    <property type="entry name" value="MFS"/>
</dbReference>
<dbReference type="Proteomes" id="UP000256269">
    <property type="component" value="Unassembled WGS sequence"/>
</dbReference>
<dbReference type="EMBL" id="QUNO01000007">
    <property type="protein sequence ID" value="REH46016.1"/>
    <property type="molecule type" value="Genomic_DNA"/>
</dbReference>
<feature type="transmembrane region" description="Helical" evidence="7">
    <location>
        <begin position="223"/>
        <end position="244"/>
    </location>
</feature>
<evidence type="ECO:0000256" key="7">
    <source>
        <dbReference type="SAM" id="Phobius"/>
    </source>
</evidence>
<evidence type="ECO:0000313" key="9">
    <source>
        <dbReference type="EMBL" id="REH46016.1"/>
    </source>
</evidence>
<accession>A0A3E0HIJ0</accession>
<dbReference type="InterPro" id="IPR020846">
    <property type="entry name" value="MFS_dom"/>
</dbReference>
<keyword evidence="5 7" id="KW-1133">Transmembrane helix</keyword>
<evidence type="ECO:0000259" key="8">
    <source>
        <dbReference type="PROSITE" id="PS50850"/>
    </source>
</evidence>
<gene>
    <name evidence="9" type="ORF">BCF44_107148</name>
</gene>
<evidence type="ECO:0000256" key="5">
    <source>
        <dbReference type="ARBA" id="ARBA00022989"/>
    </source>
</evidence>
<keyword evidence="6 7" id="KW-0472">Membrane</keyword>
<comment type="subcellular location">
    <subcellularLocation>
        <location evidence="1">Cell membrane</location>
        <topology evidence="1">Multi-pass membrane protein</topology>
    </subcellularLocation>
</comment>
<comment type="caution">
    <text evidence="9">The sequence shown here is derived from an EMBL/GenBank/DDBJ whole genome shotgun (WGS) entry which is preliminary data.</text>
</comment>
<feature type="transmembrane region" description="Helical" evidence="7">
    <location>
        <begin position="49"/>
        <end position="68"/>
    </location>
</feature>
<keyword evidence="10" id="KW-1185">Reference proteome</keyword>
<evidence type="ECO:0000313" key="10">
    <source>
        <dbReference type="Proteomes" id="UP000256269"/>
    </source>
</evidence>
<evidence type="ECO:0000256" key="2">
    <source>
        <dbReference type="ARBA" id="ARBA00022448"/>
    </source>
</evidence>
<protein>
    <submittedName>
        <fullName evidence="9">MFS transporter</fullName>
    </submittedName>
</protein>
<evidence type="ECO:0000256" key="3">
    <source>
        <dbReference type="ARBA" id="ARBA00022475"/>
    </source>
</evidence>